<comment type="caution">
    <text evidence="3">The sequence shown here is derived from an EMBL/GenBank/DDBJ whole genome shotgun (WGS) entry which is preliminary data.</text>
</comment>
<name>A0A328CCZ3_9DELT</name>
<evidence type="ECO:0000256" key="2">
    <source>
        <dbReference type="SAM" id="SignalP"/>
    </source>
</evidence>
<evidence type="ECO:0000313" key="3">
    <source>
        <dbReference type="EMBL" id="RAL24709.1"/>
    </source>
</evidence>
<feature type="region of interest" description="Disordered" evidence="1">
    <location>
        <begin position="98"/>
        <end position="152"/>
    </location>
</feature>
<accession>A0A328CCZ3</accession>
<protein>
    <submittedName>
        <fullName evidence="3">Uncharacterized protein</fullName>
    </submittedName>
</protein>
<evidence type="ECO:0000313" key="4">
    <source>
        <dbReference type="Proteomes" id="UP000249169"/>
    </source>
</evidence>
<sequence length="357" mass="37798">MRRLFPFAFAAALLLSLPGCTLIRYVDPPPGPGEEPDPKVVDILVLVDLPRGAANLMTGYSRFLGHLELAMQEYNIQTRRVGVAPLYRRQGDTPPLIYGRGAQVSAGSSLGSESSVGGSLGSESDPSDNLPDERPVDGEEPTVDPSTGGGGPGQLLDLSQTLLYYISDEGQRHLDQQSDGVGENLAALGLDLDRAAIFDPTGVGSDSSAYFHEAADGFVVVYLSASARRCAHQSAACQLNGQSPANYFTHESGELASWLNLPGPSGLPAERIFHLSVATPEGISFERFADQCLAEPNFPAATLDVMEPSPDAYFAPLLDGLRTKGASGYNIDVCTALSSRSERAALTAASTLERALR</sequence>
<gene>
    <name evidence="3" type="ORF">DL240_00425</name>
</gene>
<dbReference type="OrthoDB" id="5496043at2"/>
<dbReference type="EMBL" id="QHKO01000001">
    <property type="protein sequence ID" value="RAL24709.1"/>
    <property type="molecule type" value="Genomic_DNA"/>
</dbReference>
<reference evidence="3 4" key="1">
    <citation type="submission" date="2018-05" db="EMBL/GenBank/DDBJ databases">
        <title>Lujinxingia marina gen. nov. sp. nov., a new facultative anaerobic member of the class Deltaproteobacteria, and proposal of Lujinxingaceae fam. nov.</title>
        <authorList>
            <person name="Li C.-M."/>
        </authorList>
    </citation>
    <scope>NUCLEOTIDE SEQUENCE [LARGE SCALE GENOMIC DNA]</scope>
    <source>
        <strain evidence="3 4">B210</strain>
    </source>
</reference>
<proteinExistence type="predicted"/>
<feature type="compositionally biased region" description="Low complexity" evidence="1">
    <location>
        <begin position="104"/>
        <end position="124"/>
    </location>
</feature>
<keyword evidence="2" id="KW-0732">Signal</keyword>
<keyword evidence="4" id="KW-1185">Reference proteome</keyword>
<dbReference type="RefSeq" id="WP_111727881.1">
    <property type="nucleotide sequence ID" value="NZ_QHKO01000001.1"/>
</dbReference>
<organism evidence="3 4">
    <name type="scientific">Lujinxingia litoralis</name>
    <dbReference type="NCBI Taxonomy" id="2211119"/>
    <lineage>
        <taxon>Bacteria</taxon>
        <taxon>Deltaproteobacteria</taxon>
        <taxon>Bradymonadales</taxon>
        <taxon>Lujinxingiaceae</taxon>
        <taxon>Lujinxingia</taxon>
    </lineage>
</organism>
<dbReference type="AlphaFoldDB" id="A0A328CCZ3"/>
<feature type="signal peptide" evidence="2">
    <location>
        <begin position="1"/>
        <end position="21"/>
    </location>
</feature>
<evidence type="ECO:0000256" key="1">
    <source>
        <dbReference type="SAM" id="MobiDB-lite"/>
    </source>
</evidence>
<dbReference type="Proteomes" id="UP000249169">
    <property type="component" value="Unassembled WGS sequence"/>
</dbReference>
<feature type="chain" id="PRO_5016370919" evidence="2">
    <location>
        <begin position="22"/>
        <end position="357"/>
    </location>
</feature>